<feature type="compositionally biased region" description="Basic and acidic residues" evidence="1">
    <location>
        <begin position="145"/>
        <end position="158"/>
    </location>
</feature>
<organism evidence="3 4">
    <name type="scientific">Caenorhabditis remanei</name>
    <name type="common">Caenorhabditis vulgaris</name>
    <dbReference type="NCBI Taxonomy" id="31234"/>
    <lineage>
        <taxon>Eukaryota</taxon>
        <taxon>Metazoa</taxon>
        <taxon>Ecdysozoa</taxon>
        <taxon>Nematoda</taxon>
        <taxon>Chromadorea</taxon>
        <taxon>Rhabditida</taxon>
        <taxon>Rhabditina</taxon>
        <taxon>Rhabditomorpha</taxon>
        <taxon>Rhabditoidea</taxon>
        <taxon>Rhabditidae</taxon>
        <taxon>Peloderinae</taxon>
        <taxon>Caenorhabditis</taxon>
    </lineage>
</organism>
<dbReference type="PANTHER" id="PTHR34149:SF6">
    <property type="entry name" value="TRANSMEMBRANE PROTEIN"/>
    <property type="match status" value="1"/>
</dbReference>
<dbReference type="KEGG" id="crq:GCK72_013910"/>
<keyword evidence="2" id="KW-1133">Transmembrane helix</keyword>
<dbReference type="InterPro" id="IPR022559">
    <property type="entry name" value="SUP-1-like"/>
</dbReference>
<keyword evidence="2" id="KW-0812">Transmembrane</keyword>
<sequence length="158" mass="18178">MLFSRRKAFYSLYFTCFLQLLIVFFSFSLAYDLVDTDIDRERTIEITTASEAESDAIWCPTNRVGNQCPEETLLSFYKCCGHLNKECCFHMRVWIVIMIIVLPICLVLPATTFLIRRLLCSTNQQTTGRGPSAADRVRQLAAEDSTTHRRDSDDMVML</sequence>
<dbReference type="PANTHER" id="PTHR34149">
    <property type="entry name" value="PROTEIN CBG11905-RELATED"/>
    <property type="match status" value="1"/>
</dbReference>
<dbReference type="CTD" id="78775834"/>
<dbReference type="Proteomes" id="UP000483820">
    <property type="component" value="Chromosome IV"/>
</dbReference>
<name>A0A6A5GS20_CAERE</name>
<feature type="transmembrane region" description="Helical" evidence="2">
    <location>
        <begin position="12"/>
        <end position="31"/>
    </location>
</feature>
<dbReference type="GeneID" id="78775834"/>
<evidence type="ECO:0000313" key="3">
    <source>
        <dbReference type="EMBL" id="KAF1757454.1"/>
    </source>
</evidence>
<comment type="caution">
    <text evidence="3">The sequence shown here is derived from an EMBL/GenBank/DDBJ whole genome shotgun (WGS) entry which is preliminary data.</text>
</comment>
<protein>
    <submittedName>
        <fullName evidence="3">Uncharacterized protein</fullName>
    </submittedName>
</protein>
<proteinExistence type="predicted"/>
<accession>A0A6A5GS20</accession>
<dbReference type="Pfam" id="PF10853">
    <property type="entry name" value="DUF2650"/>
    <property type="match status" value="1"/>
</dbReference>
<dbReference type="AlphaFoldDB" id="A0A6A5GS20"/>
<feature type="transmembrane region" description="Helical" evidence="2">
    <location>
        <begin position="93"/>
        <end position="115"/>
    </location>
</feature>
<dbReference type="RefSeq" id="XP_053584829.1">
    <property type="nucleotide sequence ID" value="XM_053730057.1"/>
</dbReference>
<evidence type="ECO:0000313" key="4">
    <source>
        <dbReference type="Proteomes" id="UP000483820"/>
    </source>
</evidence>
<keyword evidence="2" id="KW-0472">Membrane</keyword>
<evidence type="ECO:0000256" key="1">
    <source>
        <dbReference type="SAM" id="MobiDB-lite"/>
    </source>
</evidence>
<dbReference type="EMBL" id="WUAV01000004">
    <property type="protein sequence ID" value="KAF1757454.1"/>
    <property type="molecule type" value="Genomic_DNA"/>
</dbReference>
<evidence type="ECO:0000256" key="2">
    <source>
        <dbReference type="SAM" id="Phobius"/>
    </source>
</evidence>
<reference evidence="3 4" key="1">
    <citation type="submission" date="2019-12" db="EMBL/GenBank/DDBJ databases">
        <title>Chromosome-level assembly of the Caenorhabditis remanei genome.</title>
        <authorList>
            <person name="Teterina A.A."/>
            <person name="Willis J.H."/>
            <person name="Phillips P.C."/>
        </authorList>
    </citation>
    <scope>NUCLEOTIDE SEQUENCE [LARGE SCALE GENOMIC DNA]</scope>
    <source>
        <strain evidence="3 4">PX506</strain>
        <tissue evidence="3">Whole organism</tissue>
    </source>
</reference>
<feature type="region of interest" description="Disordered" evidence="1">
    <location>
        <begin position="124"/>
        <end position="158"/>
    </location>
</feature>
<gene>
    <name evidence="3" type="ORF">GCK72_013910</name>
</gene>